<dbReference type="Proteomes" id="UP000625210">
    <property type="component" value="Unassembled WGS sequence"/>
</dbReference>
<gene>
    <name evidence="1" type="ORF">GCM10011571_04650</name>
</gene>
<dbReference type="AlphaFoldDB" id="A0A8J2YA57"/>
<reference evidence="1" key="1">
    <citation type="journal article" date="2014" name="Int. J. Syst. Evol. Microbiol.">
        <title>Complete genome sequence of Corynebacterium casei LMG S-19264T (=DSM 44701T), isolated from a smear-ripened cheese.</title>
        <authorList>
            <consortium name="US DOE Joint Genome Institute (JGI-PGF)"/>
            <person name="Walter F."/>
            <person name="Albersmeier A."/>
            <person name="Kalinowski J."/>
            <person name="Ruckert C."/>
        </authorList>
    </citation>
    <scope>NUCLEOTIDE SEQUENCE</scope>
    <source>
        <strain evidence="1">CGMCC 1.15179</strain>
    </source>
</reference>
<keyword evidence="2" id="KW-1185">Reference proteome</keyword>
<evidence type="ECO:0000313" key="2">
    <source>
        <dbReference type="Proteomes" id="UP000625210"/>
    </source>
</evidence>
<proteinExistence type="predicted"/>
<name>A0A8J2YA57_9BACL</name>
<evidence type="ECO:0000313" key="1">
    <source>
        <dbReference type="EMBL" id="GGE06591.1"/>
    </source>
</evidence>
<reference evidence="1" key="2">
    <citation type="submission" date="2020-09" db="EMBL/GenBank/DDBJ databases">
        <authorList>
            <person name="Sun Q."/>
            <person name="Zhou Y."/>
        </authorList>
    </citation>
    <scope>NUCLEOTIDE SEQUENCE</scope>
    <source>
        <strain evidence="1">CGMCC 1.15179</strain>
    </source>
</reference>
<comment type="caution">
    <text evidence="1">The sequence shown here is derived from an EMBL/GenBank/DDBJ whole genome shotgun (WGS) entry which is preliminary data.</text>
</comment>
<dbReference type="EMBL" id="BMHQ01000002">
    <property type="protein sequence ID" value="GGE06591.1"/>
    <property type="molecule type" value="Genomic_DNA"/>
</dbReference>
<protein>
    <submittedName>
        <fullName evidence="1">Uncharacterized protein</fullName>
    </submittedName>
</protein>
<organism evidence="1 2">
    <name type="scientific">Marinithermofilum abyssi</name>
    <dbReference type="NCBI Taxonomy" id="1571185"/>
    <lineage>
        <taxon>Bacteria</taxon>
        <taxon>Bacillati</taxon>
        <taxon>Bacillota</taxon>
        <taxon>Bacilli</taxon>
        <taxon>Bacillales</taxon>
        <taxon>Thermoactinomycetaceae</taxon>
        <taxon>Marinithermofilum</taxon>
    </lineage>
</organism>
<accession>A0A8J2YA57</accession>
<sequence>MRGTEVESEPTYATKQGVFLVSACPVVYTGFFFGSYLGDRFEADSITSVRKGTPGGSVFAVLKMFAI</sequence>